<dbReference type="AlphaFoldDB" id="A0A4P6F504"/>
<keyword evidence="1" id="KW-0812">Transmembrane</keyword>
<dbReference type="Proteomes" id="UP000292118">
    <property type="component" value="Chromosome"/>
</dbReference>
<evidence type="ECO:0000313" key="3">
    <source>
        <dbReference type="Proteomes" id="UP000292118"/>
    </source>
</evidence>
<organism evidence="2 3">
    <name type="scientific">Xylanimonas protaetiae</name>
    <dbReference type="NCBI Taxonomy" id="2509457"/>
    <lineage>
        <taxon>Bacteria</taxon>
        <taxon>Bacillati</taxon>
        <taxon>Actinomycetota</taxon>
        <taxon>Actinomycetes</taxon>
        <taxon>Micrococcales</taxon>
        <taxon>Promicromonosporaceae</taxon>
        <taxon>Xylanimonas</taxon>
    </lineage>
</organism>
<proteinExistence type="predicted"/>
<evidence type="ECO:0000313" key="2">
    <source>
        <dbReference type="EMBL" id="QAY69309.1"/>
    </source>
</evidence>
<dbReference type="OrthoDB" id="5143202at2"/>
<name>A0A4P6F504_9MICO</name>
<dbReference type="EMBL" id="CP035493">
    <property type="protein sequence ID" value="QAY69309.1"/>
    <property type="molecule type" value="Genomic_DNA"/>
</dbReference>
<keyword evidence="1" id="KW-0472">Membrane</keyword>
<reference evidence="2 3" key="1">
    <citation type="submission" date="2019-01" db="EMBL/GenBank/DDBJ databases">
        <title>Genome sequencing of strain FW10M-9.</title>
        <authorList>
            <person name="Heo J."/>
            <person name="Kim S.-J."/>
            <person name="Kim J.-S."/>
            <person name="Hong S.-B."/>
            <person name="Kwon S.-W."/>
        </authorList>
    </citation>
    <scope>NUCLEOTIDE SEQUENCE [LARGE SCALE GENOMIC DNA]</scope>
    <source>
        <strain evidence="2 3">FW10M-9</strain>
    </source>
</reference>
<dbReference type="RefSeq" id="WP_129186709.1">
    <property type="nucleotide sequence ID" value="NZ_CP035493.1"/>
</dbReference>
<dbReference type="KEGG" id="xya:ET471_04030"/>
<evidence type="ECO:0000256" key="1">
    <source>
        <dbReference type="SAM" id="Phobius"/>
    </source>
</evidence>
<keyword evidence="3" id="KW-1185">Reference proteome</keyword>
<gene>
    <name evidence="2" type="ORF">ET471_04030</name>
</gene>
<feature type="transmembrane region" description="Helical" evidence="1">
    <location>
        <begin position="77"/>
        <end position="99"/>
    </location>
</feature>
<sequence>MRTPRPLPPGLLRLAAEQEGLLASAQLTLHRVDGARVARLASQRRILPVTRGVYDTVLVPPRERTGHEAFDHRRRRAALVALLALGGNAFAVGACALAMHGVQGLPVDIEPEAAVRDGGPRRPRDGITVRRYDGCSVVMRDGWPVSSVENALVHTVPSLGRRRALAVLDSACHLRLTDAAGVAAAHERARGRPGVERTHDVWALADARSESPLESVARLGCIDAGVPPDALQVEVVDVGGRFVARCDLGWWLGEDRWLVVEVDGADPHSLPDALFRDRRRQNALLTGGVQLVRVTSEDVWRGALAPLVTPILRRAGWAPGRLVPDRAVLRPSLSA</sequence>
<evidence type="ECO:0008006" key="4">
    <source>
        <dbReference type="Google" id="ProtNLM"/>
    </source>
</evidence>
<accession>A0A4P6F504</accession>
<protein>
    <recommendedName>
        <fullName evidence="4">DUF559 domain-containing protein</fullName>
    </recommendedName>
</protein>
<keyword evidence="1" id="KW-1133">Transmembrane helix</keyword>